<feature type="compositionally biased region" description="Low complexity" evidence="5">
    <location>
        <begin position="57"/>
        <end position="68"/>
    </location>
</feature>
<keyword evidence="3" id="KW-0862">Zinc</keyword>
<protein>
    <recommendedName>
        <fullName evidence="6">SP-RING-type domain-containing protein</fullName>
    </recommendedName>
</protein>
<feature type="compositionally biased region" description="Polar residues" evidence="5">
    <location>
        <begin position="215"/>
        <end position="246"/>
    </location>
</feature>
<keyword evidence="2 4" id="KW-0863">Zinc-finger</keyword>
<dbReference type="InterPro" id="IPR013083">
    <property type="entry name" value="Znf_RING/FYVE/PHD"/>
</dbReference>
<dbReference type="GeneID" id="41966698"/>
<feature type="compositionally biased region" description="Polar residues" evidence="5">
    <location>
        <begin position="590"/>
        <end position="600"/>
    </location>
</feature>
<dbReference type="GO" id="GO:0061665">
    <property type="term" value="F:SUMO ligase activity"/>
    <property type="evidence" value="ECO:0007669"/>
    <property type="project" value="TreeGrafter"/>
</dbReference>
<evidence type="ECO:0000256" key="5">
    <source>
        <dbReference type="SAM" id="MobiDB-lite"/>
    </source>
</evidence>
<accession>A0A6P8ANN6</accession>
<reference evidence="8" key="2">
    <citation type="submission" date="2019-10" db="EMBL/GenBank/DDBJ databases">
        <authorList>
            <consortium name="NCBI Genome Project"/>
        </authorList>
    </citation>
    <scope>NUCLEOTIDE SEQUENCE</scope>
    <source>
        <strain evidence="8">NI907</strain>
    </source>
</reference>
<dbReference type="RefSeq" id="XP_030976511.1">
    <property type="nucleotide sequence ID" value="XM_031131793.1"/>
</dbReference>
<sequence>MTRQPQGPADVAAANQLLNSRLGGRRPAWMTTDRDNADEYTTPRQAGMKRSRQSNSTTTPPNLHGTTTACAPARSMHSLPRPPLTVPNVSSNALPSPAQSDEPSPASGANPSDSPNSPRQVPVLSIDTQAVPHVMERPLHDIGTGYSVHIPTNGAPDSCFASVNSSRTQRVPQSNTRHVSHESSPTASIRNSSDLRSQYHQNGLSNNVPGIPATSGASTLHTQPTLGPNTPAQSPQSAHVSVQPGSHNAKRQRLDTPFATWATLLTNYRDGMTPHNANPNSIDRQRLHLLEQACRTHDYVYLQIHQVYCRWFCDPSVVYTAMSAIDKKTIDRAFRAACDILASNQFVSRPALNFFINFPLDVLPNSQEALGPCLTRLACNWDAMMNLIVQRRRPPLVNELIYVLGCNSPGLQSLVFVRARRSLQVMDNGPHVQEIEALFAHDQQAANAAYMKRLTQHMQQRTPSDWQLFEDENRALVERYVQLVMAANLPAPAASGATRSSLSFVQQAASFTPQPLSSTAQPTPLPALVSQGPVAPTQQQPILSSPIIQENYAAIRANNPIYPSNTPNRIYTRGPSGLLLQNQAHEQSLPFGQQPASNASHYLHQGTDQPYHRGNQYAQHLNEVTLGYSQHPNPQWQYPQQPQAQTLVASGVATPPPGPFPIQPSMIRPNPQIRHRNSQSVNSVSFFPPRRDVIPTRHHARAPNDVVAYSLGLHQMNLRSPIRHVRALSKPQNADEQKYFQFVSGFAVPPSDISPSTKAYDFSFNVDDINLLSRSDMCPSDIPQLPVAEHFEGSVRLRLRCCRIKESAGTPTEPDWVTFATSWPRHIFISLFADEGRTRKGVKPRRAPQNSKDLPAEITDMVSEGINKLTVSVDYQHKDPGYRQFLAVEWIETRSFSRIIADVYANQVLDRKATLEDIQRKAGWSSTEHDDDVQMEVRAEYTVDLTCPFMATIWETPVRGANCVHVQCFDLKTWLKSRTQIHSHPQCQTHAHPCDCFSPKLSIVDHWKCPICNGDARPQSLRIDEFLVEVRRKIESEGNLHNTKTLVIFPDNSWKPITEDDDDDEEDEVELVGKREAVNGTGAGATNVPVPNANRRHSTPHGSRRSHHEVIDLLDED</sequence>
<dbReference type="GO" id="GO:0016925">
    <property type="term" value="P:protein sumoylation"/>
    <property type="evidence" value="ECO:0007669"/>
    <property type="project" value="TreeGrafter"/>
</dbReference>
<feature type="domain" description="SP-RING-type" evidence="6">
    <location>
        <begin position="929"/>
        <end position="1036"/>
    </location>
</feature>
<evidence type="ECO:0000256" key="1">
    <source>
        <dbReference type="ARBA" id="ARBA00022723"/>
    </source>
</evidence>
<feature type="region of interest" description="Disordered" evidence="5">
    <location>
        <begin position="649"/>
        <end position="673"/>
    </location>
</feature>
<dbReference type="GO" id="GO:0000785">
    <property type="term" value="C:chromatin"/>
    <property type="evidence" value="ECO:0007669"/>
    <property type="project" value="TreeGrafter"/>
</dbReference>
<feature type="region of interest" description="Disordered" evidence="5">
    <location>
        <begin position="1"/>
        <end position="121"/>
    </location>
</feature>
<evidence type="ECO:0000256" key="3">
    <source>
        <dbReference type="ARBA" id="ARBA00022833"/>
    </source>
</evidence>
<feature type="compositionally biased region" description="Polar residues" evidence="5">
    <location>
        <begin position="87"/>
        <end position="119"/>
    </location>
</feature>
<dbReference type="PANTHER" id="PTHR10782:SF4">
    <property type="entry name" value="TONALLI, ISOFORM E"/>
    <property type="match status" value="1"/>
</dbReference>
<evidence type="ECO:0000256" key="2">
    <source>
        <dbReference type="ARBA" id="ARBA00022771"/>
    </source>
</evidence>
<reference evidence="8" key="3">
    <citation type="submission" date="2025-08" db="UniProtKB">
        <authorList>
            <consortium name="RefSeq"/>
        </authorList>
    </citation>
    <scope>IDENTIFICATION</scope>
    <source>
        <strain evidence="8">NI907</strain>
    </source>
</reference>
<keyword evidence="7" id="KW-1185">Reference proteome</keyword>
<keyword evidence="1" id="KW-0479">Metal-binding</keyword>
<evidence type="ECO:0000256" key="4">
    <source>
        <dbReference type="PROSITE-ProRule" id="PRU00452"/>
    </source>
</evidence>
<gene>
    <name evidence="8" type="ORF">PgNI_11831</name>
</gene>
<dbReference type="PANTHER" id="PTHR10782">
    <property type="entry name" value="ZINC FINGER MIZ DOMAIN-CONTAINING PROTEIN"/>
    <property type="match status" value="1"/>
</dbReference>
<dbReference type="GO" id="GO:0008270">
    <property type="term" value="F:zinc ion binding"/>
    <property type="evidence" value="ECO:0007669"/>
    <property type="project" value="UniProtKB-KW"/>
</dbReference>
<dbReference type="Proteomes" id="UP000515153">
    <property type="component" value="Chromosome V"/>
</dbReference>
<feature type="region of interest" description="Disordered" evidence="5">
    <location>
        <begin position="1075"/>
        <end position="1117"/>
    </location>
</feature>
<dbReference type="Gene3D" id="3.30.40.10">
    <property type="entry name" value="Zinc/RING finger domain, C3HC4 (zinc finger)"/>
    <property type="match status" value="1"/>
</dbReference>
<feature type="region of interest" description="Disordered" evidence="5">
    <location>
        <begin position="590"/>
        <end position="613"/>
    </location>
</feature>
<reference evidence="7 8" key="1">
    <citation type="journal article" date="2019" name="Mol. Biol. Evol.">
        <title>Blast fungal genomes show frequent chromosomal changes, gene gains and losses, and effector gene turnover.</title>
        <authorList>
            <person name="Gomez Luciano L.B."/>
            <person name="Jason Tsai I."/>
            <person name="Chuma I."/>
            <person name="Tosa Y."/>
            <person name="Chen Y.H."/>
            <person name="Li J.Y."/>
            <person name="Li M.Y."/>
            <person name="Jade Lu M.Y."/>
            <person name="Nakayashiki H."/>
            <person name="Li W.H."/>
        </authorList>
    </citation>
    <scope>NUCLEOTIDE SEQUENCE [LARGE SCALE GENOMIC DNA]</scope>
    <source>
        <strain evidence="7 8">NI907</strain>
    </source>
</reference>
<dbReference type="KEGG" id="pgri:PgNI_11831"/>
<feature type="region of interest" description="Disordered" evidence="5">
    <location>
        <begin position="159"/>
        <end position="251"/>
    </location>
</feature>
<proteinExistence type="predicted"/>
<evidence type="ECO:0000259" key="6">
    <source>
        <dbReference type="PROSITE" id="PS51044"/>
    </source>
</evidence>
<dbReference type="AlphaFoldDB" id="A0A6P8ANN6"/>
<evidence type="ECO:0000313" key="7">
    <source>
        <dbReference type="Proteomes" id="UP000515153"/>
    </source>
</evidence>
<evidence type="ECO:0000313" key="8">
    <source>
        <dbReference type="RefSeq" id="XP_030976511.1"/>
    </source>
</evidence>
<dbReference type="InterPro" id="IPR004181">
    <property type="entry name" value="Znf_MIZ"/>
</dbReference>
<organism evidence="7 8">
    <name type="scientific">Pyricularia grisea</name>
    <name type="common">Crabgrass-specific blast fungus</name>
    <name type="synonym">Magnaporthe grisea</name>
    <dbReference type="NCBI Taxonomy" id="148305"/>
    <lineage>
        <taxon>Eukaryota</taxon>
        <taxon>Fungi</taxon>
        <taxon>Dikarya</taxon>
        <taxon>Ascomycota</taxon>
        <taxon>Pezizomycotina</taxon>
        <taxon>Sordariomycetes</taxon>
        <taxon>Sordariomycetidae</taxon>
        <taxon>Magnaporthales</taxon>
        <taxon>Pyriculariaceae</taxon>
        <taxon>Pyricularia</taxon>
    </lineage>
</organism>
<feature type="compositionally biased region" description="Basic residues" evidence="5">
    <location>
        <begin position="1094"/>
        <end position="1107"/>
    </location>
</feature>
<feature type="compositionally biased region" description="Polar residues" evidence="5">
    <location>
        <begin position="161"/>
        <end position="208"/>
    </location>
</feature>
<name>A0A6P8ANN6_PYRGI</name>
<dbReference type="PROSITE" id="PS51044">
    <property type="entry name" value="ZF_SP_RING"/>
    <property type="match status" value="1"/>
</dbReference>